<feature type="transmembrane region" description="Helical" evidence="1">
    <location>
        <begin position="58"/>
        <end position="75"/>
    </location>
</feature>
<dbReference type="AlphaFoldDB" id="A0A0G0L3R3"/>
<reference evidence="2 3" key="1">
    <citation type="journal article" date="2015" name="Nature">
        <title>rRNA introns, odd ribosomes, and small enigmatic genomes across a large radiation of phyla.</title>
        <authorList>
            <person name="Brown C.T."/>
            <person name="Hug L.A."/>
            <person name="Thomas B.C."/>
            <person name="Sharon I."/>
            <person name="Castelle C.J."/>
            <person name="Singh A."/>
            <person name="Wilkins M.J."/>
            <person name="Williams K.H."/>
            <person name="Banfield J.F."/>
        </authorList>
    </citation>
    <scope>NUCLEOTIDE SEQUENCE [LARGE SCALE GENOMIC DNA]</scope>
</reference>
<organism evidence="2 3">
    <name type="scientific">Candidatus Woesebacteria bacterium GW2011_GWC1_38_13</name>
    <dbReference type="NCBI Taxonomy" id="1618583"/>
    <lineage>
        <taxon>Bacteria</taxon>
        <taxon>Candidatus Woeseibacteriota</taxon>
    </lineage>
</organism>
<feature type="transmembrane region" description="Helical" evidence="1">
    <location>
        <begin position="110"/>
        <end position="141"/>
    </location>
</feature>
<evidence type="ECO:0000256" key="1">
    <source>
        <dbReference type="SAM" id="Phobius"/>
    </source>
</evidence>
<keyword evidence="1" id="KW-0472">Membrane</keyword>
<feature type="transmembrane region" description="Helical" evidence="1">
    <location>
        <begin position="32"/>
        <end position="52"/>
    </location>
</feature>
<dbReference type="InterPro" id="IPR008875">
    <property type="entry name" value="TraX"/>
</dbReference>
<feature type="transmembrane region" description="Helical" evidence="1">
    <location>
        <begin position="6"/>
        <end position="25"/>
    </location>
</feature>
<evidence type="ECO:0000313" key="3">
    <source>
        <dbReference type="Proteomes" id="UP000034096"/>
    </source>
</evidence>
<sequence>MSLFWIKIIAILTMAVDHLGVFVFPENIYFRIIGRLSFPLFAWAIANGSIYSKDTKKYLLRLFVLAIISQIPYQMVFNSYGVTDPGLNILFTLSLGLLGIIFIKDTDNTIIRILIASILSFVAFVINANYGAFGVLCIISFYRFFGSRIKTSLSYIFLLLTFFLILPFSVSKNVSDIFEMSYMNFIQMFSIFSLFFICAYNNKIGHKMKYFFYLFYPLHLFFIFILKLFVF</sequence>
<feature type="transmembrane region" description="Helical" evidence="1">
    <location>
        <begin position="182"/>
        <end position="200"/>
    </location>
</feature>
<feature type="transmembrane region" description="Helical" evidence="1">
    <location>
        <begin position="153"/>
        <end position="170"/>
    </location>
</feature>
<gene>
    <name evidence="2" type="ORF">US75_C0010G0010</name>
</gene>
<dbReference type="Pfam" id="PF05857">
    <property type="entry name" value="TraX"/>
    <property type="match status" value="1"/>
</dbReference>
<feature type="transmembrane region" description="Helical" evidence="1">
    <location>
        <begin position="212"/>
        <end position="230"/>
    </location>
</feature>
<evidence type="ECO:0000313" key="2">
    <source>
        <dbReference type="EMBL" id="KKQ56064.1"/>
    </source>
</evidence>
<protein>
    <recommendedName>
        <fullName evidence="4">TraX family protein</fullName>
    </recommendedName>
</protein>
<feature type="transmembrane region" description="Helical" evidence="1">
    <location>
        <begin position="87"/>
        <end position="104"/>
    </location>
</feature>
<comment type="caution">
    <text evidence="2">The sequence shown here is derived from an EMBL/GenBank/DDBJ whole genome shotgun (WGS) entry which is preliminary data.</text>
</comment>
<evidence type="ECO:0008006" key="4">
    <source>
        <dbReference type="Google" id="ProtNLM"/>
    </source>
</evidence>
<proteinExistence type="predicted"/>
<name>A0A0G0L3R3_9BACT</name>
<keyword evidence="1" id="KW-1133">Transmembrane helix</keyword>
<dbReference type="Proteomes" id="UP000034096">
    <property type="component" value="Unassembled WGS sequence"/>
</dbReference>
<keyword evidence="1" id="KW-0812">Transmembrane</keyword>
<accession>A0A0G0L3R3</accession>
<dbReference type="EMBL" id="LBUE01000010">
    <property type="protein sequence ID" value="KKQ56064.1"/>
    <property type="molecule type" value="Genomic_DNA"/>
</dbReference>